<feature type="non-terminal residue" evidence="2">
    <location>
        <position position="1"/>
    </location>
</feature>
<sequence length="538" mass="59654">TAPPIPKPGSRVTRSVRTSRPARRAPAGPAAPRSWLEGSASKDEASASMMASIHSPQHLKDTRRKVESMAQDHVVRTRPNLEPRSCCDGVREASHTAGGSSLVHQVLKTMAVNWDFIVEYEQHNLATLPIPLKESLISHLTFYGPDEGVDIHSLKTLFLSAEELPNATGCRDITRLNLSSLVGWGFSLSQLTKYCTITRDTGLRKKSRLASNKEDIEISGRNTGLEPSDTDASLLSGKFQAVSTAHTNSVAESWEDELEEVASPLQSIRSTFRLPNLTHLYLANPGPSASWADLLSISTHLSTLTHLSLAHWPIPTLTPNSSTTSVISKHSPAVHAGGRHFYSVTDEDWHEAATILRRLSKNTYCLKWLDVEGIAWYKALGGTALRSAPWEREPFDEWDALGSSLGYKGPDFDGSWSQVTYVNLSQGWVPEWVQSVRRIPMDMRYDDIQKDLQSYLRKLHPDQASMPEIPVDPSNRPGPNGPTVEWFQKEFAARDVAETIRLSRAALGGLRCTFDHGWTQGRGTPRRFQTPDIIPPPH</sequence>
<keyword evidence="3" id="KW-1185">Reference proteome</keyword>
<evidence type="ECO:0000256" key="1">
    <source>
        <dbReference type="SAM" id="MobiDB-lite"/>
    </source>
</evidence>
<proteinExistence type="predicted"/>
<feature type="region of interest" description="Disordered" evidence="1">
    <location>
        <begin position="518"/>
        <end position="538"/>
    </location>
</feature>
<accession>A0ABR0LRQ6</accession>
<organism evidence="2 3">
    <name type="scientific">Cryomyces antarcticus</name>
    <dbReference type="NCBI Taxonomy" id="329879"/>
    <lineage>
        <taxon>Eukaryota</taxon>
        <taxon>Fungi</taxon>
        <taxon>Dikarya</taxon>
        <taxon>Ascomycota</taxon>
        <taxon>Pezizomycotina</taxon>
        <taxon>Dothideomycetes</taxon>
        <taxon>Dothideomycetes incertae sedis</taxon>
        <taxon>Cryomyces</taxon>
    </lineage>
</organism>
<gene>
    <name evidence="2" type="ORF">LTR16_001615</name>
</gene>
<feature type="compositionally biased region" description="Low complexity" evidence="1">
    <location>
        <begin position="8"/>
        <end position="34"/>
    </location>
</feature>
<dbReference type="EMBL" id="JAVRRA010016506">
    <property type="protein sequence ID" value="KAK5201743.1"/>
    <property type="molecule type" value="Genomic_DNA"/>
</dbReference>
<reference evidence="2 3" key="1">
    <citation type="submission" date="2023-08" db="EMBL/GenBank/DDBJ databases">
        <title>Black Yeasts Isolated from many extreme environments.</title>
        <authorList>
            <person name="Coleine C."/>
            <person name="Stajich J.E."/>
            <person name="Selbmann L."/>
        </authorList>
    </citation>
    <scope>NUCLEOTIDE SEQUENCE [LARGE SCALE GENOMIC DNA]</scope>
    <source>
        <strain evidence="2 3">CCFEE 536</strain>
    </source>
</reference>
<comment type="caution">
    <text evidence="2">The sequence shown here is derived from an EMBL/GenBank/DDBJ whole genome shotgun (WGS) entry which is preliminary data.</text>
</comment>
<feature type="region of interest" description="Disordered" evidence="1">
    <location>
        <begin position="1"/>
        <end position="63"/>
    </location>
</feature>
<dbReference type="Proteomes" id="UP001357485">
    <property type="component" value="Unassembled WGS sequence"/>
</dbReference>
<evidence type="ECO:0000313" key="2">
    <source>
        <dbReference type="EMBL" id="KAK5201743.1"/>
    </source>
</evidence>
<name>A0ABR0LRQ6_9PEZI</name>
<protein>
    <submittedName>
        <fullName evidence="2">Uncharacterized protein</fullName>
    </submittedName>
</protein>
<evidence type="ECO:0000313" key="3">
    <source>
        <dbReference type="Proteomes" id="UP001357485"/>
    </source>
</evidence>